<dbReference type="Proteomes" id="UP000627934">
    <property type="component" value="Unassembled WGS sequence"/>
</dbReference>
<comment type="caution">
    <text evidence="1">The sequence shown here is derived from an EMBL/GenBank/DDBJ whole genome shotgun (WGS) entry which is preliminary data.</text>
</comment>
<gene>
    <name evidence="1" type="ORF">BFW01_g1357</name>
</gene>
<evidence type="ECO:0000313" key="1">
    <source>
        <dbReference type="EMBL" id="KAF9630795.1"/>
    </source>
</evidence>
<accession>A0A8H7IS53</accession>
<dbReference type="AlphaFoldDB" id="A0A8H7IS53"/>
<proteinExistence type="predicted"/>
<sequence length="222" mass="25101">MTMAHSSIEVSDLPSLNSFHINTTPEWKRTLLSKASVFRDCVKTNNFADVYYFSILVPPKTNNRKAFYSSSTDDTLPDDVKYEMKSLGEATLTKGKEAADDFKTTTAQLKVENAGREKWREKVQATGQTAKDKFNEAVDNWVDKTIVAIEELPEDQREAAADFWGLVSNGVMAALGEVFKFFQMIVQAVIDWVVDMWEKVKEFFSTIGDAINTGINWIRGLF</sequence>
<evidence type="ECO:0000313" key="2">
    <source>
        <dbReference type="Proteomes" id="UP000627934"/>
    </source>
</evidence>
<organism evidence="1 2">
    <name type="scientific">Lasiodiplodia theobromae</name>
    <dbReference type="NCBI Taxonomy" id="45133"/>
    <lineage>
        <taxon>Eukaryota</taxon>
        <taxon>Fungi</taxon>
        <taxon>Dikarya</taxon>
        <taxon>Ascomycota</taxon>
        <taxon>Pezizomycotina</taxon>
        <taxon>Dothideomycetes</taxon>
        <taxon>Dothideomycetes incertae sedis</taxon>
        <taxon>Botryosphaeriales</taxon>
        <taxon>Botryosphaeriaceae</taxon>
        <taxon>Lasiodiplodia</taxon>
    </lineage>
</organism>
<reference evidence="1" key="1">
    <citation type="submission" date="2016-08" db="EMBL/GenBank/DDBJ databases">
        <authorList>
            <person name="Yan J."/>
        </authorList>
    </citation>
    <scope>NUCLEOTIDE SEQUENCE</scope>
    <source>
        <strain evidence="1">CSS-01s</strain>
    </source>
</reference>
<name>A0A8H7IS53_9PEZI</name>
<protein>
    <submittedName>
        <fullName evidence="1">Uncharacterized protein</fullName>
    </submittedName>
</protein>
<dbReference type="EMBL" id="MDYX01000041">
    <property type="protein sequence ID" value="KAF9630795.1"/>
    <property type="molecule type" value="Genomic_DNA"/>
</dbReference>
<reference evidence="1" key="2">
    <citation type="journal article" date="2018" name="DNA Res.">
        <title>Comparative genome and transcriptome analyses reveal adaptations to opportunistic infections in woody plant degrading pathogens of Botryosphaeriaceae.</title>
        <authorList>
            <person name="Yan J.Y."/>
            <person name="Zhao W.S."/>
            <person name="Chen Z."/>
            <person name="Xing Q.K."/>
            <person name="Zhang W."/>
            <person name="Chethana K.W.T."/>
            <person name="Xue M.F."/>
            <person name="Xu J.P."/>
            <person name="Phillips A.J.L."/>
            <person name="Wang Y."/>
            <person name="Liu J.H."/>
            <person name="Liu M."/>
            <person name="Zhou Y."/>
            <person name="Jayawardena R.S."/>
            <person name="Manawasinghe I.S."/>
            <person name="Huang J.B."/>
            <person name="Qiao G.H."/>
            <person name="Fu C.Y."/>
            <person name="Guo F.F."/>
            <person name="Dissanayake A.J."/>
            <person name="Peng Y.L."/>
            <person name="Hyde K.D."/>
            <person name="Li X.H."/>
        </authorList>
    </citation>
    <scope>NUCLEOTIDE SEQUENCE</scope>
    <source>
        <strain evidence="1">CSS-01s</strain>
    </source>
</reference>